<dbReference type="Gene3D" id="1.10.8.20">
    <property type="entry name" value="N-terminal domain of phosphatidylinositol transfer protein sec14p"/>
    <property type="match status" value="1"/>
</dbReference>
<name>A0AAJ0G9X2_9PEZI</name>
<dbReference type="InterPro" id="IPR051026">
    <property type="entry name" value="PI/PC_transfer"/>
</dbReference>
<evidence type="ECO:0000313" key="3">
    <source>
        <dbReference type="EMBL" id="KAK3054898.1"/>
    </source>
</evidence>
<feature type="compositionally biased region" description="Low complexity" evidence="1">
    <location>
        <begin position="397"/>
        <end position="411"/>
    </location>
</feature>
<evidence type="ECO:0000259" key="2">
    <source>
        <dbReference type="PROSITE" id="PS50191"/>
    </source>
</evidence>
<dbReference type="Pfam" id="PF00650">
    <property type="entry name" value="CRAL_TRIO"/>
    <property type="match status" value="1"/>
</dbReference>
<feature type="region of interest" description="Disordered" evidence="1">
    <location>
        <begin position="534"/>
        <end position="553"/>
    </location>
</feature>
<proteinExistence type="predicted"/>
<feature type="region of interest" description="Disordered" evidence="1">
    <location>
        <begin position="386"/>
        <end position="468"/>
    </location>
</feature>
<feature type="compositionally biased region" description="Polar residues" evidence="1">
    <location>
        <begin position="412"/>
        <end position="434"/>
    </location>
</feature>
<dbReference type="InterPro" id="IPR001251">
    <property type="entry name" value="CRAL-TRIO_dom"/>
</dbReference>
<dbReference type="PANTHER" id="PTHR45657">
    <property type="entry name" value="CRAL-TRIO DOMAIN-CONTAINING PROTEIN YKL091C-RELATED"/>
    <property type="match status" value="1"/>
</dbReference>
<keyword evidence="4" id="KW-1185">Reference proteome</keyword>
<dbReference type="InterPro" id="IPR036865">
    <property type="entry name" value="CRAL-TRIO_dom_sf"/>
</dbReference>
<dbReference type="Gene3D" id="3.40.525.10">
    <property type="entry name" value="CRAL-TRIO lipid binding domain"/>
    <property type="match status" value="1"/>
</dbReference>
<evidence type="ECO:0000256" key="1">
    <source>
        <dbReference type="SAM" id="MobiDB-lite"/>
    </source>
</evidence>
<dbReference type="PANTHER" id="PTHR45657:SF3">
    <property type="entry name" value="TRANSPORTER, PUTATIVE (AFU_ORTHOLOGUE AFUA_5G09260)-RELATED"/>
    <property type="match status" value="1"/>
</dbReference>
<evidence type="ECO:0000313" key="4">
    <source>
        <dbReference type="Proteomes" id="UP001271007"/>
    </source>
</evidence>
<sequence length="576" mass="63583">MGDQANGADLKRVNSYTWPSGHVAHLTEGQTGALDRFKKLSQQKGYYDPGNEKSPPSHDDETLLRYLRARKFVPTEAFNQFKGTEDWRKEHQLDKLYETIDVQEYDQTRRLYPQWTGRRDKRGIPLYVYEIKSISSKEVSAYSSGKDTKNKSTNKSTPWKMLKLFALYENLCRFVLPLCSAIPGRPNPETPISQSNNIVDLGGVGFTKLWNLRNHMSDASTLATAHYPETLDRIFVIGAPSFFPTIWQWAKSWFDPITVAKIFILSDSNMTSTLAKYVDMDNIPKKYGGTLDWQFGDLPFLEPAIANSLNWKENIEQKGHKTLPLGPIKWQYDNDNRDLVAIAIGSENDKPRNRVIGALHPQTGVARLALSPGRADNQALFRATPAQIPAVQDRKPATASMAASSNASSKAETTPATSVQDTSTTGASTGSVQTGAPRGGTSVTRYEQQHGTHAEGQMANGTPATTLDGRGEQQAIMEPNTVGQAPKEHPMKIPEQAQQTTIDQAKEMATHALEQAKQVPTVVMSAVGMGGAKQEEHNVAEAKKEDPAVNSMPVQNVEEFLRAQSMTKPASSVPKV</sequence>
<dbReference type="SMART" id="SM00516">
    <property type="entry name" value="SEC14"/>
    <property type="match status" value="1"/>
</dbReference>
<dbReference type="AlphaFoldDB" id="A0AAJ0G9X2"/>
<feature type="compositionally biased region" description="Basic and acidic residues" evidence="1">
    <location>
        <begin position="534"/>
        <end position="547"/>
    </location>
</feature>
<dbReference type="PROSITE" id="PS50191">
    <property type="entry name" value="CRAL_TRIO"/>
    <property type="match status" value="1"/>
</dbReference>
<feature type="domain" description="CRAL-TRIO" evidence="2">
    <location>
        <begin position="104"/>
        <end position="295"/>
    </location>
</feature>
<dbReference type="SUPFAM" id="SSF52087">
    <property type="entry name" value="CRAL/TRIO domain"/>
    <property type="match status" value="1"/>
</dbReference>
<dbReference type="InterPro" id="IPR036273">
    <property type="entry name" value="CRAL/TRIO_N_dom_sf"/>
</dbReference>
<feature type="region of interest" description="Disordered" evidence="1">
    <location>
        <begin position="40"/>
        <end position="59"/>
    </location>
</feature>
<comment type="caution">
    <text evidence="3">The sequence shown here is derived from an EMBL/GenBank/DDBJ whole genome shotgun (WGS) entry which is preliminary data.</text>
</comment>
<dbReference type="Pfam" id="PF03765">
    <property type="entry name" value="CRAL_TRIO_N"/>
    <property type="match status" value="1"/>
</dbReference>
<dbReference type="EMBL" id="JAWDJX010000010">
    <property type="protein sequence ID" value="KAK3054898.1"/>
    <property type="molecule type" value="Genomic_DNA"/>
</dbReference>
<accession>A0AAJ0G9X2</accession>
<gene>
    <name evidence="3" type="ORF">LTR09_004056</name>
</gene>
<dbReference type="SMART" id="SM01100">
    <property type="entry name" value="CRAL_TRIO_N"/>
    <property type="match status" value="1"/>
</dbReference>
<protein>
    <recommendedName>
        <fullName evidence="2">CRAL-TRIO domain-containing protein</fullName>
    </recommendedName>
</protein>
<organism evidence="3 4">
    <name type="scientific">Extremus antarcticus</name>
    <dbReference type="NCBI Taxonomy" id="702011"/>
    <lineage>
        <taxon>Eukaryota</taxon>
        <taxon>Fungi</taxon>
        <taxon>Dikarya</taxon>
        <taxon>Ascomycota</taxon>
        <taxon>Pezizomycotina</taxon>
        <taxon>Dothideomycetes</taxon>
        <taxon>Dothideomycetidae</taxon>
        <taxon>Mycosphaerellales</taxon>
        <taxon>Extremaceae</taxon>
        <taxon>Extremus</taxon>
    </lineage>
</organism>
<dbReference type="InterPro" id="IPR011074">
    <property type="entry name" value="CRAL/TRIO_N_dom"/>
</dbReference>
<reference evidence="3" key="1">
    <citation type="submission" date="2023-04" db="EMBL/GenBank/DDBJ databases">
        <title>Black Yeasts Isolated from many extreme environments.</title>
        <authorList>
            <person name="Coleine C."/>
            <person name="Stajich J.E."/>
            <person name="Selbmann L."/>
        </authorList>
    </citation>
    <scope>NUCLEOTIDE SEQUENCE</scope>
    <source>
        <strain evidence="3">CCFEE 5312</strain>
    </source>
</reference>
<dbReference type="SUPFAM" id="SSF46938">
    <property type="entry name" value="CRAL/TRIO N-terminal domain"/>
    <property type="match status" value="1"/>
</dbReference>
<dbReference type="CDD" id="cd00170">
    <property type="entry name" value="SEC14"/>
    <property type="match status" value="1"/>
</dbReference>
<dbReference type="Proteomes" id="UP001271007">
    <property type="component" value="Unassembled WGS sequence"/>
</dbReference>